<dbReference type="SUPFAM" id="SSF52540">
    <property type="entry name" value="P-loop containing nucleoside triphosphate hydrolases"/>
    <property type="match status" value="1"/>
</dbReference>
<dbReference type="PANTHER" id="PTHR32071">
    <property type="entry name" value="TRANSCRIPTIONAL REGULATORY PROTEIN"/>
    <property type="match status" value="1"/>
</dbReference>
<dbReference type="Proteomes" id="UP000406256">
    <property type="component" value="Unassembled WGS sequence"/>
</dbReference>
<dbReference type="CDD" id="cd00009">
    <property type="entry name" value="AAA"/>
    <property type="match status" value="1"/>
</dbReference>
<dbReference type="PROSITE" id="PS00676">
    <property type="entry name" value="SIGMA54_INTERACT_2"/>
    <property type="match status" value="1"/>
</dbReference>
<evidence type="ECO:0000256" key="6">
    <source>
        <dbReference type="SAM" id="MobiDB-lite"/>
    </source>
</evidence>
<dbReference type="Gene3D" id="3.40.50.300">
    <property type="entry name" value="P-loop containing nucleotide triphosphate hydrolases"/>
    <property type="match status" value="1"/>
</dbReference>
<keyword evidence="1" id="KW-0547">Nucleotide-binding</keyword>
<dbReference type="PROSITE" id="PS00675">
    <property type="entry name" value="SIGMA54_INTERACT_1"/>
    <property type="match status" value="1"/>
</dbReference>
<keyword evidence="3" id="KW-0805">Transcription regulation</keyword>
<dbReference type="FunFam" id="3.40.50.300:FF:000006">
    <property type="entry name" value="DNA-binding transcriptional regulator NtrC"/>
    <property type="match status" value="1"/>
</dbReference>
<dbReference type="InterPro" id="IPR002078">
    <property type="entry name" value="Sigma_54_int"/>
</dbReference>
<evidence type="ECO:0000313" key="8">
    <source>
        <dbReference type="EMBL" id="VVE54926.1"/>
    </source>
</evidence>
<evidence type="ECO:0000256" key="4">
    <source>
        <dbReference type="ARBA" id="ARBA00023125"/>
    </source>
</evidence>
<reference evidence="8 9" key="1">
    <citation type="submission" date="2019-08" db="EMBL/GenBank/DDBJ databases">
        <authorList>
            <person name="Peeters C."/>
        </authorList>
    </citation>
    <scope>NUCLEOTIDE SEQUENCE [LARGE SCALE GENOMIC DNA]</scope>
    <source>
        <strain evidence="8 9">LMG 31108</strain>
    </source>
</reference>
<keyword evidence="5" id="KW-0804">Transcription</keyword>
<dbReference type="AlphaFoldDB" id="A0A5E4Z1E1"/>
<evidence type="ECO:0000256" key="3">
    <source>
        <dbReference type="ARBA" id="ARBA00023015"/>
    </source>
</evidence>
<keyword evidence="9" id="KW-1185">Reference proteome</keyword>
<dbReference type="OrthoDB" id="9761705at2"/>
<dbReference type="InterPro" id="IPR009057">
    <property type="entry name" value="Homeodomain-like_sf"/>
</dbReference>
<proteinExistence type="predicted"/>
<name>A0A5E4Z1E1_9BURK</name>
<dbReference type="PANTHER" id="PTHR32071:SF21">
    <property type="entry name" value="TRANSCRIPTIONAL REGULATORY PROTEIN FLGR"/>
    <property type="match status" value="1"/>
</dbReference>
<dbReference type="GO" id="GO:0003677">
    <property type="term" value="F:DNA binding"/>
    <property type="evidence" value="ECO:0007669"/>
    <property type="project" value="UniProtKB-KW"/>
</dbReference>
<dbReference type="PROSITE" id="PS50045">
    <property type="entry name" value="SIGMA54_INTERACT_4"/>
    <property type="match status" value="1"/>
</dbReference>
<feature type="region of interest" description="Disordered" evidence="6">
    <location>
        <begin position="369"/>
        <end position="392"/>
    </location>
</feature>
<dbReference type="GO" id="GO:0005524">
    <property type="term" value="F:ATP binding"/>
    <property type="evidence" value="ECO:0007669"/>
    <property type="project" value="UniProtKB-KW"/>
</dbReference>
<dbReference type="SMART" id="SM00382">
    <property type="entry name" value="AAA"/>
    <property type="match status" value="1"/>
</dbReference>
<keyword evidence="4" id="KW-0238">DNA-binding</keyword>
<dbReference type="Gene3D" id="1.10.10.60">
    <property type="entry name" value="Homeodomain-like"/>
    <property type="match status" value="1"/>
</dbReference>
<dbReference type="Pfam" id="PF00158">
    <property type="entry name" value="Sigma54_activat"/>
    <property type="match status" value="1"/>
</dbReference>
<dbReference type="Pfam" id="PF25601">
    <property type="entry name" value="AAA_lid_14"/>
    <property type="match status" value="1"/>
</dbReference>
<accession>A0A5E4Z1E1</accession>
<gene>
    <name evidence="8" type="ORF">PAN31108_04969</name>
</gene>
<organism evidence="8 9">
    <name type="scientific">Pandoraea anhela</name>
    <dbReference type="NCBI Taxonomy" id="2508295"/>
    <lineage>
        <taxon>Bacteria</taxon>
        <taxon>Pseudomonadati</taxon>
        <taxon>Pseudomonadota</taxon>
        <taxon>Betaproteobacteria</taxon>
        <taxon>Burkholderiales</taxon>
        <taxon>Burkholderiaceae</taxon>
        <taxon>Pandoraea</taxon>
    </lineage>
</organism>
<dbReference type="RefSeq" id="WP_150671418.1">
    <property type="nucleotide sequence ID" value="NZ_CABPSB010000030.1"/>
</dbReference>
<feature type="domain" description="Sigma-54 factor interaction" evidence="7">
    <location>
        <begin position="31"/>
        <end position="260"/>
    </location>
</feature>
<sequence>MATLPVWPQPCERSLRPDAGNDESPDCAADWIFVDPRSRELLSEVEQVAPSDASILITGETGTGKELIARHIHRRSLRRSGPFVKVSCGAFAEALVDAELFGYENGAFAGAFGSQPGWFEQANGGTIFLDEINDLPLPVQNKLLRVLQDREVNRLGGRHPLPVDVRVLAAATADLEQLVSERRFRKDLFYRLNVITLNVLTLRERPGDIVPLARYFIDTYSRRLGYRKLALTPDAEQMLVQAPWHGNVRELENVIHRTLLLCEQSEIDATSLRLPASPPVPAALPGPTAVSSAETHFRPVQDEEVAALHRVIARLCESRGANLHQLVEDALVREVFRFSNYSQSETSRVLGISRNVVRARLIRLGEIGPPRKAAGEAPHTDTAIDIDPRKLQ</sequence>
<dbReference type="InterPro" id="IPR003593">
    <property type="entry name" value="AAA+_ATPase"/>
</dbReference>
<dbReference type="SUPFAM" id="SSF46689">
    <property type="entry name" value="Homeodomain-like"/>
    <property type="match status" value="1"/>
</dbReference>
<dbReference type="InterPro" id="IPR027417">
    <property type="entry name" value="P-loop_NTPase"/>
</dbReference>
<protein>
    <submittedName>
        <fullName evidence="8">Fis family transcriptional regulator</fullName>
    </submittedName>
</protein>
<dbReference type="Gene3D" id="1.10.8.60">
    <property type="match status" value="1"/>
</dbReference>
<dbReference type="InterPro" id="IPR025943">
    <property type="entry name" value="Sigma_54_int_dom_ATP-bd_2"/>
</dbReference>
<keyword evidence="2" id="KW-0067">ATP-binding</keyword>
<dbReference type="InterPro" id="IPR025662">
    <property type="entry name" value="Sigma_54_int_dom_ATP-bd_1"/>
</dbReference>
<evidence type="ECO:0000256" key="5">
    <source>
        <dbReference type="ARBA" id="ARBA00023163"/>
    </source>
</evidence>
<dbReference type="InterPro" id="IPR058031">
    <property type="entry name" value="AAA_lid_NorR"/>
</dbReference>
<evidence type="ECO:0000313" key="9">
    <source>
        <dbReference type="Proteomes" id="UP000406256"/>
    </source>
</evidence>
<evidence type="ECO:0000259" key="7">
    <source>
        <dbReference type="PROSITE" id="PS50045"/>
    </source>
</evidence>
<dbReference type="EMBL" id="CABPSB010000030">
    <property type="protein sequence ID" value="VVE54926.1"/>
    <property type="molecule type" value="Genomic_DNA"/>
</dbReference>
<dbReference type="GO" id="GO:0006355">
    <property type="term" value="P:regulation of DNA-templated transcription"/>
    <property type="evidence" value="ECO:0007669"/>
    <property type="project" value="InterPro"/>
</dbReference>
<evidence type="ECO:0000256" key="2">
    <source>
        <dbReference type="ARBA" id="ARBA00022840"/>
    </source>
</evidence>
<evidence type="ECO:0000256" key="1">
    <source>
        <dbReference type="ARBA" id="ARBA00022741"/>
    </source>
</evidence>